<reference evidence="16" key="1">
    <citation type="journal article" date="2010" name="BMC Evol. Biol.">
        <title>Evolutionary history of anglerfishes (Teleostei: Lophiiformes): a mitogenomic perspective.</title>
        <authorList>
            <person name="Miya M."/>
            <person name="Pietsch T.W."/>
            <person name="Orr J.W."/>
            <person name="Arnold R.J."/>
            <person name="Satoh T.P."/>
            <person name="Shedlock A.M."/>
            <person name="Ho H.-C."/>
            <person name="Shimazaki M."/>
            <person name="Yabe M."/>
            <person name="Nishida M."/>
        </authorList>
    </citation>
    <scope>NUCLEOTIDE SEQUENCE</scope>
</reference>
<evidence type="ECO:0000256" key="3">
    <source>
        <dbReference type="ARBA" id="ARBA00012944"/>
    </source>
</evidence>
<comment type="function">
    <text evidence="15">Core subunit of the mitochondrial membrane respiratory chain NADH dehydrogenase (Complex I) which catalyzes electron transfer from NADH through the respiratory chain, using ubiquinone as an electron acceptor. Essential for the catalytic activity and assembly of complex I.</text>
</comment>
<evidence type="ECO:0000256" key="15">
    <source>
        <dbReference type="RuleBase" id="RU004430"/>
    </source>
</evidence>
<evidence type="ECO:0000256" key="14">
    <source>
        <dbReference type="ARBA" id="ARBA00049551"/>
    </source>
</evidence>
<feature type="transmembrane region" description="Helical" evidence="15">
    <location>
        <begin position="46"/>
        <end position="74"/>
    </location>
</feature>
<comment type="catalytic activity">
    <reaction evidence="14 15">
        <text>a ubiquinone + NADH + 5 H(+)(in) = a ubiquinol + NAD(+) + 4 H(+)(out)</text>
        <dbReference type="Rhea" id="RHEA:29091"/>
        <dbReference type="Rhea" id="RHEA-COMP:9565"/>
        <dbReference type="Rhea" id="RHEA-COMP:9566"/>
        <dbReference type="ChEBI" id="CHEBI:15378"/>
        <dbReference type="ChEBI" id="CHEBI:16389"/>
        <dbReference type="ChEBI" id="CHEBI:17976"/>
        <dbReference type="ChEBI" id="CHEBI:57540"/>
        <dbReference type="ChEBI" id="CHEBI:57945"/>
        <dbReference type="EC" id="7.1.1.2"/>
    </reaction>
</comment>
<evidence type="ECO:0000256" key="5">
    <source>
        <dbReference type="ARBA" id="ARBA00022448"/>
    </source>
</evidence>
<dbReference type="InterPro" id="IPR042106">
    <property type="entry name" value="Nuo/plastoQ_OxRdtase_6_NuoJ"/>
</dbReference>
<proteinExistence type="inferred from homology"/>
<dbReference type="GO" id="GO:0031966">
    <property type="term" value="C:mitochondrial membrane"/>
    <property type="evidence" value="ECO:0007669"/>
    <property type="project" value="UniProtKB-SubCell"/>
</dbReference>
<dbReference type="EMBL" id="AB282831">
    <property type="protein sequence ID" value="BAI77031.1"/>
    <property type="molecule type" value="Genomic_DNA"/>
</dbReference>
<evidence type="ECO:0000256" key="10">
    <source>
        <dbReference type="ARBA" id="ARBA00022989"/>
    </source>
</evidence>
<keyword evidence="7 15" id="KW-0812">Transmembrane</keyword>
<geneLocation type="mitochondrion" evidence="16"/>
<organism evidence="16">
    <name type="scientific">Tetrabrachium ocellatum</name>
    <name type="common">Four-armed frogfish</name>
    <dbReference type="NCBI Taxonomy" id="242972"/>
    <lineage>
        <taxon>Eukaryota</taxon>
        <taxon>Metazoa</taxon>
        <taxon>Chordata</taxon>
        <taxon>Craniata</taxon>
        <taxon>Vertebrata</taxon>
        <taxon>Euteleostomi</taxon>
        <taxon>Actinopterygii</taxon>
        <taxon>Neopterygii</taxon>
        <taxon>Teleostei</taxon>
        <taxon>Neoteleostei</taxon>
        <taxon>Acanthomorphata</taxon>
        <taxon>Eupercaria</taxon>
        <taxon>Lophiiformes</taxon>
        <taxon>Antennarioidei</taxon>
        <taxon>Tetrabrachiidae</taxon>
        <taxon>Tetrabrachium</taxon>
    </lineage>
</organism>
<gene>
    <name evidence="16" type="primary">ND6</name>
</gene>
<evidence type="ECO:0000256" key="1">
    <source>
        <dbReference type="ARBA" id="ARBA00004225"/>
    </source>
</evidence>
<feature type="transmembrane region" description="Helical" evidence="15">
    <location>
        <begin position="86"/>
        <end position="105"/>
    </location>
</feature>
<keyword evidence="6 15" id="KW-0679">Respiratory chain</keyword>
<keyword evidence="11 15" id="KW-0520">NAD</keyword>
<evidence type="ECO:0000256" key="7">
    <source>
        <dbReference type="ARBA" id="ARBA00022692"/>
    </source>
</evidence>
<protein>
    <recommendedName>
        <fullName evidence="4 15">NADH-ubiquinone oxidoreductase chain 6</fullName>
        <ecNumber evidence="3 15">7.1.1.2</ecNumber>
    </recommendedName>
</protein>
<dbReference type="InterPro" id="IPR050269">
    <property type="entry name" value="ComplexI_Subunit6"/>
</dbReference>
<dbReference type="AlphaFoldDB" id="D3KRE4"/>
<feature type="transmembrane region" description="Helical" evidence="15">
    <location>
        <begin position="141"/>
        <end position="161"/>
    </location>
</feature>
<dbReference type="Pfam" id="PF00499">
    <property type="entry name" value="Oxidored_q3"/>
    <property type="match status" value="1"/>
</dbReference>
<accession>D3KRE4</accession>
<evidence type="ECO:0000256" key="13">
    <source>
        <dbReference type="ARBA" id="ARBA00023136"/>
    </source>
</evidence>
<keyword evidence="15" id="KW-0830">Ubiquinone</keyword>
<evidence type="ECO:0000256" key="8">
    <source>
        <dbReference type="ARBA" id="ARBA00022967"/>
    </source>
</evidence>
<dbReference type="Gene3D" id="1.20.120.1200">
    <property type="entry name" value="NADH-ubiquinone/plastoquinone oxidoreductase chain 6, subunit NuoJ"/>
    <property type="match status" value="1"/>
</dbReference>
<evidence type="ECO:0000313" key="16">
    <source>
        <dbReference type="EMBL" id="BAI77031.1"/>
    </source>
</evidence>
<evidence type="ECO:0000256" key="12">
    <source>
        <dbReference type="ARBA" id="ARBA00023128"/>
    </source>
</evidence>
<evidence type="ECO:0000256" key="2">
    <source>
        <dbReference type="ARBA" id="ARBA00005698"/>
    </source>
</evidence>
<evidence type="ECO:0000256" key="6">
    <source>
        <dbReference type="ARBA" id="ARBA00022660"/>
    </source>
</evidence>
<dbReference type="GO" id="GO:0008137">
    <property type="term" value="F:NADH dehydrogenase (ubiquinone) activity"/>
    <property type="evidence" value="ECO:0007669"/>
    <property type="project" value="UniProtKB-UniRule"/>
</dbReference>
<keyword evidence="5 15" id="KW-0813">Transport</keyword>
<dbReference type="EC" id="7.1.1.2" evidence="3 15"/>
<dbReference type="InterPro" id="IPR001457">
    <property type="entry name" value="NADH_UbQ/plastoQ_OxRdtase_su6"/>
</dbReference>
<keyword evidence="8 15" id="KW-1278">Translocase</keyword>
<keyword evidence="9 15" id="KW-0249">Electron transport</keyword>
<keyword evidence="10 15" id="KW-1133">Transmembrane helix</keyword>
<keyword evidence="13 15" id="KW-0472">Membrane</keyword>
<comment type="similarity">
    <text evidence="2 15">Belongs to the complex I subunit 6 family.</text>
</comment>
<sequence length="194" mass="21260">MMWISSLLIGGWTVGLVILSSNPSPYFAALSLMISAGCGGGILTTYGASFLSLVLFLIYLGGMLVVFAYSAALAAEPYPEILEAPLLLLSTMACLMMATLGYIMFLNETQEGPFLIPMGDLENTHTWQSDTEGAGHMYSDLGTLMLLLSAWALLATLYIVLELTRGQTRGSLRGIKLYENSKTYQEDKKKKWKY</sequence>
<evidence type="ECO:0000256" key="4">
    <source>
        <dbReference type="ARBA" id="ARBA00021095"/>
    </source>
</evidence>
<name>D3KRE4_TETOC</name>
<evidence type="ECO:0000256" key="9">
    <source>
        <dbReference type="ARBA" id="ARBA00022982"/>
    </source>
</evidence>
<dbReference type="PANTHER" id="PTHR11435:SF1">
    <property type="entry name" value="NADH-UBIQUINONE OXIDOREDUCTASE CHAIN 6"/>
    <property type="match status" value="1"/>
</dbReference>
<keyword evidence="12 15" id="KW-0496">Mitochondrion</keyword>
<dbReference type="PANTHER" id="PTHR11435">
    <property type="entry name" value="NADH UBIQUINONE OXIDOREDUCTASE SUBUNIT ND6"/>
    <property type="match status" value="1"/>
</dbReference>
<evidence type="ECO:0000256" key="11">
    <source>
        <dbReference type="ARBA" id="ARBA00023027"/>
    </source>
</evidence>
<comment type="subcellular location">
    <subcellularLocation>
        <location evidence="1 15">Mitochondrion membrane</location>
        <topology evidence="1 15">Multi-pass membrane protein</topology>
    </subcellularLocation>
</comment>